<feature type="domain" description="RNase III" evidence="5">
    <location>
        <begin position="26"/>
        <end position="130"/>
    </location>
</feature>
<evidence type="ECO:0000259" key="5">
    <source>
        <dbReference type="Pfam" id="PF00636"/>
    </source>
</evidence>
<keyword evidence="4" id="KW-0690">Ribosome biogenesis</keyword>
<gene>
    <name evidence="4" type="primary">mrnC</name>
    <name evidence="6" type="ORF">VLY81_12240</name>
</gene>
<keyword evidence="2 4" id="KW-0255">Endonuclease</keyword>
<accession>A0ABZ1BP24</accession>
<dbReference type="Proteomes" id="UP001333102">
    <property type="component" value="Chromosome"/>
</dbReference>
<keyword evidence="4" id="KW-0460">Magnesium</keyword>
<dbReference type="HAMAP" id="MF_01468">
    <property type="entry name" value="RNase_Mini_III"/>
    <property type="match status" value="1"/>
</dbReference>
<feature type="active site" evidence="4">
    <location>
        <position position="32"/>
    </location>
</feature>
<dbReference type="Pfam" id="PF00636">
    <property type="entry name" value="Ribonuclease_3"/>
    <property type="match status" value="1"/>
</dbReference>
<dbReference type="InterPro" id="IPR000999">
    <property type="entry name" value="RNase_III_dom"/>
</dbReference>
<dbReference type="SUPFAM" id="SSF69065">
    <property type="entry name" value="RNase III domain-like"/>
    <property type="match status" value="1"/>
</dbReference>
<comment type="function">
    <text evidence="4">Involved in correct processing of both the 5' and 3' ends of 23S rRNA precursor. Processes 30S rRNA precursor transcript even in absence of ribonuclease 3 (Rnc); Rnc processes 30S rRNA into smaller rRNA precursors.</text>
</comment>
<name>A0ABZ1BP24_9FIRM</name>
<dbReference type="InterPro" id="IPR008226">
    <property type="entry name" value="Mini3_fam"/>
</dbReference>
<evidence type="ECO:0000256" key="4">
    <source>
        <dbReference type="HAMAP-Rule" id="MF_01468"/>
    </source>
</evidence>
<sequence>MSDGRRDGAGGAGPGWEAADALAPAVLAYVGDAAFGLLVRTLVLERCLADGGGGCPGLAELHREVAPLVSAEGQARLLLALWPALLPHEQEVVRRARNAKTRHRPRRAGYLAYRRSTGLEALVGYLYLKGQTDRLVHLLEWGLAQHPHETPGADGTV</sequence>
<dbReference type="Gene3D" id="1.10.1520.10">
    <property type="entry name" value="Ribonuclease III domain"/>
    <property type="match status" value="1"/>
</dbReference>
<organism evidence="6 7">
    <name type="scientific">Geochorda subterranea</name>
    <dbReference type="NCBI Taxonomy" id="3109564"/>
    <lineage>
        <taxon>Bacteria</taxon>
        <taxon>Bacillati</taxon>
        <taxon>Bacillota</taxon>
        <taxon>Limnochordia</taxon>
        <taxon>Limnochordales</taxon>
        <taxon>Geochordaceae</taxon>
        <taxon>Geochorda</taxon>
    </lineage>
</organism>
<dbReference type="EMBL" id="CP141614">
    <property type="protein sequence ID" value="WRP14176.1"/>
    <property type="molecule type" value="Genomic_DNA"/>
</dbReference>
<proteinExistence type="inferred from homology"/>
<keyword evidence="4" id="KW-0694">RNA-binding</keyword>
<dbReference type="InterPro" id="IPR036389">
    <property type="entry name" value="RNase_III_sf"/>
</dbReference>
<evidence type="ECO:0000256" key="1">
    <source>
        <dbReference type="ARBA" id="ARBA00022722"/>
    </source>
</evidence>
<evidence type="ECO:0000313" key="7">
    <source>
        <dbReference type="Proteomes" id="UP001333102"/>
    </source>
</evidence>
<evidence type="ECO:0000256" key="2">
    <source>
        <dbReference type="ARBA" id="ARBA00022759"/>
    </source>
</evidence>
<comment type="subunit">
    <text evidence="4">Homodimer.</text>
</comment>
<dbReference type="PANTHER" id="PTHR34276:SF1">
    <property type="entry name" value="MINI-RIBONUCLEASE 3"/>
    <property type="match status" value="1"/>
</dbReference>
<dbReference type="EC" id="3.1.26.-" evidence="4"/>
<keyword evidence="4" id="KW-0963">Cytoplasm</keyword>
<keyword evidence="4" id="KW-0699">rRNA-binding</keyword>
<keyword evidence="3 4" id="KW-0378">Hydrolase</keyword>
<dbReference type="PIRSF" id="PIRSF005520">
    <property type="entry name" value="UCP005520"/>
    <property type="match status" value="1"/>
</dbReference>
<comment type="similarity">
    <text evidence="4">Belongs to the MrnC RNase family.</text>
</comment>
<dbReference type="PANTHER" id="PTHR34276">
    <property type="entry name" value="MINI-RIBONUCLEASE 3"/>
    <property type="match status" value="1"/>
</dbReference>
<evidence type="ECO:0000313" key="6">
    <source>
        <dbReference type="EMBL" id="WRP14176.1"/>
    </source>
</evidence>
<reference evidence="7" key="1">
    <citation type="submission" date="2023-12" db="EMBL/GenBank/DDBJ databases">
        <title>Novel isolates from deep terrestrial aquifers shed light on the physiology and ecology of the class Limnochordia.</title>
        <authorList>
            <person name="Karnachuk O.V."/>
            <person name="Lukina A.P."/>
            <person name="Avakyan M.R."/>
            <person name="Kadnikov V."/>
            <person name="Begmatov S."/>
            <person name="Beletsky A.V."/>
            <person name="Mardanov A.V."/>
            <person name="Ravin N.V."/>
        </authorList>
    </citation>
    <scope>NUCLEOTIDE SEQUENCE [LARGE SCALE GENOMIC DNA]</scope>
    <source>
        <strain evidence="7">LN</strain>
    </source>
</reference>
<comment type="cofactor">
    <cofactor evidence="4">
        <name>Mg(2+)</name>
        <dbReference type="ChEBI" id="CHEBI:18420"/>
    </cofactor>
</comment>
<keyword evidence="7" id="KW-1185">Reference proteome</keyword>
<evidence type="ECO:0000256" key="3">
    <source>
        <dbReference type="ARBA" id="ARBA00022801"/>
    </source>
</evidence>
<comment type="subcellular location">
    <subcellularLocation>
        <location evidence="4">Cytoplasm</location>
    </subcellularLocation>
</comment>
<keyword evidence="1 4" id="KW-0540">Nuclease</keyword>
<dbReference type="RefSeq" id="WP_324668478.1">
    <property type="nucleotide sequence ID" value="NZ_CP141614.1"/>
</dbReference>
<protein>
    <recommendedName>
        <fullName evidence="4">Mini-ribonuclease 3</fullName>
        <shortName evidence="4">Mini-3</shortName>
        <shortName evidence="4">Mini-RNase 3</shortName>
        <ecNumber evidence="4">3.1.26.-</ecNumber>
    </recommendedName>
    <alternativeName>
        <fullName evidence="4">Mini-RNase III</fullName>
        <shortName evidence="4">Mini-III</shortName>
    </alternativeName>
</protein>
<keyword evidence="4" id="KW-0698">rRNA processing</keyword>